<dbReference type="CDD" id="cd03443">
    <property type="entry name" value="PaaI_thioesterase"/>
    <property type="match status" value="1"/>
</dbReference>
<dbReference type="NCBIfam" id="TIGR00369">
    <property type="entry name" value="unchar_dom_1"/>
    <property type="match status" value="1"/>
</dbReference>
<feature type="domain" description="Thioesterase" evidence="2">
    <location>
        <begin position="50"/>
        <end position="123"/>
    </location>
</feature>
<dbReference type="EC" id="3.1.2.-" evidence="3"/>
<name>A0ABU3Q989_9SPHN</name>
<dbReference type="Proteomes" id="UP001259572">
    <property type="component" value="Unassembled WGS sequence"/>
</dbReference>
<dbReference type="NCBIfam" id="TIGR02286">
    <property type="entry name" value="PaaD"/>
    <property type="match status" value="1"/>
</dbReference>
<accession>A0ABU3Q989</accession>
<keyword evidence="1 3" id="KW-0378">Hydrolase</keyword>
<evidence type="ECO:0000313" key="4">
    <source>
        <dbReference type="Proteomes" id="UP001259572"/>
    </source>
</evidence>
<dbReference type="InterPro" id="IPR011973">
    <property type="entry name" value="PaaD"/>
</dbReference>
<organism evidence="3 4">
    <name type="scientific">Sphingosinicella rhizophila</name>
    <dbReference type="NCBI Taxonomy" id="3050082"/>
    <lineage>
        <taxon>Bacteria</taxon>
        <taxon>Pseudomonadati</taxon>
        <taxon>Pseudomonadota</taxon>
        <taxon>Alphaproteobacteria</taxon>
        <taxon>Sphingomonadales</taxon>
        <taxon>Sphingosinicellaceae</taxon>
        <taxon>Sphingosinicella</taxon>
    </lineage>
</organism>
<dbReference type="EMBL" id="JAVUPU010000006">
    <property type="protein sequence ID" value="MDT9599975.1"/>
    <property type="molecule type" value="Genomic_DNA"/>
</dbReference>
<dbReference type="InterPro" id="IPR006683">
    <property type="entry name" value="Thioestr_dom"/>
</dbReference>
<comment type="caution">
    <text evidence="3">The sequence shown here is derived from an EMBL/GenBank/DDBJ whole genome shotgun (WGS) entry which is preliminary data.</text>
</comment>
<dbReference type="RefSeq" id="WP_315727070.1">
    <property type="nucleotide sequence ID" value="NZ_JAVUPU010000006.1"/>
</dbReference>
<dbReference type="PANTHER" id="PTHR42856:SF1">
    <property type="entry name" value="ACYL-COENZYME A THIOESTERASE PAAI"/>
    <property type="match status" value="1"/>
</dbReference>
<evidence type="ECO:0000313" key="3">
    <source>
        <dbReference type="EMBL" id="MDT9599975.1"/>
    </source>
</evidence>
<dbReference type="Gene3D" id="3.10.129.10">
    <property type="entry name" value="Hotdog Thioesterase"/>
    <property type="match status" value="1"/>
</dbReference>
<proteinExistence type="predicted"/>
<evidence type="ECO:0000259" key="2">
    <source>
        <dbReference type="Pfam" id="PF03061"/>
    </source>
</evidence>
<dbReference type="InterPro" id="IPR052723">
    <property type="entry name" value="Acyl-CoA_thioesterase_PaaI"/>
</dbReference>
<protein>
    <submittedName>
        <fullName evidence="3">Hydroxyphenylacetyl-CoA thioesterase PaaI</fullName>
        <ecNumber evidence="3">3.1.2.-</ecNumber>
    </submittedName>
</protein>
<keyword evidence="4" id="KW-1185">Reference proteome</keyword>
<dbReference type="GO" id="GO:0016787">
    <property type="term" value="F:hydrolase activity"/>
    <property type="evidence" value="ECO:0007669"/>
    <property type="project" value="UniProtKB-KW"/>
</dbReference>
<dbReference type="InterPro" id="IPR029069">
    <property type="entry name" value="HotDog_dom_sf"/>
</dbReference>
<reference evidence="3 4" key="1">
    <citation type="submission" date="2023-05" db="EMBL/GenBank/DDBJ databases">
        <authorList>
            <person name="Guo Y."/>
        </authorList>
    </citation>
    <scope>NUCLEOTIDE SEQUENCE [LARGE SCALE GENOMIC DNA]</scope>
    <source>
        <strain evidence="3 4">GR2756</strain>
    </source>
</reference>
<dbReference type="InterPro" id="IPR003736">
    <property type="entry name" value="PAAI_dom"/>
</dbReference>
<dbReference type="SUPFAM" id="SSF54637">
    <property type="entry name" value="Thioesterase/thiol ester dehydrase-isomerase"/>
    <property type="match status" value="1"/>
</dbReference>
<dbReference type="Pfam" id="PF03061">
    <property type="entry name" value="4HBT"/>
    <property type="match status" value="1"/>
</dbReference>
<dbReference type="PANTHER" id="PTHR42856">
    <property type="entry name" value="ACYL-COENZYME A THIOESTERASE PAAI"/>
    <property type="match status" value="1"/>
</dbReference>
<gene>
    <name evidence="3" type="primary">paaI</name>
    <name evidence="3" type="ORF">RQX22_13515</name>
</gene>
<evidence type="ECO:0000256" key="1">
    <source>
        <dbReference type="ARBA" id="ARBA00022801"/>
    </source>
</evidence>
<sequence>MSANELAAQIAATMLEQEGAGPAWGIRIEEVREGYARIRMSLRPDMLNGHGIAHGGMVFALADTAFAYACNSRNVRTVAAQASIVFLDAAQEGEILVAEAEEQALVGRSGVYQVKVTGEGGRAIAEFQGFSRTIGGAVIEPS</sequence>